<accession>A0A495W313</accession>
<evidence type="ECO:0000256" key="5">
    <source>
        <dbReference type="PROSITE-ProRule" id="PRU01091"/>
    </source>
</evidence>
<dbReference type="InterPro" id="IPR016032">
    <property type="entry name" value="Sig_transdc_resp-reg_C-effctor"/>
</dbReference>
<dbReference type="GO" id="GO:0043531">
    <property type="term" value="F:ADP binding"/>
    <property type="evidence" value="ECO:0007669"/>
    <property type="project" value="InterPro"/>
</dbReference>
<dbReference type="InterPro" id="IPR036388">
    <property type="entry name" value="WH-like_DNA-bd_sf"/>
</dbReference>
<dbReference type="InterPro" id="IPR027417">
    <property type="entry name" value="P-loop_NTPase"/>
</dbReference>
<dbReference type="SMART" id="SM00862">
    <property type="entry name" value="Trans_reg_C"/>
    <property type="match status" value="1"/>
</dbReference>
<dbReference type="SMART" id="SM01043">
    <property type="entry name" value="BTAD"/>
    <property type="match status" value="1"/>
</dbReference>
<name>A0A495W313_9PSEU</name>
<feature type="domain" description="OmpR/PhoB-type" evidence="6">
    <location>
        <begin position="1"/>
        <end position="92"/>
    </location>
</feature>
<dbReference type="InterPro" id="IPR011990">
    <property type="entry name" value="TPR-like_helical_dom_sf"/>
</dbReference>
<dbReference type="GO" id="GO:0006355">
    <property type="term" value="P:regulation of DNA-templated transcription"/>
    <property type="evidence" value="ECO:0007669"/>
    <property type="project" value="InterPro"/>
</dbReference>
<dbReference type="SUPFAM" id="SSF52540">
    <property type="entry name" value="P-loop containing nucleoside triphosphate hydrolases"/>
    <property type="match status" value="1"/>
</dbReference>
<dbReference type="Pfam" id="PF00486">
    <property type="entry name" value="Trans_reg_C"/>
    <property type="match status" value="1"/>
</dbReference>
<protein>
    <submittedName>
        <fullName evidence="7">DNA-binding SARP family transcriptional activator</fullName>
    </submittedName>
</protein>
<dbReference type="RefSeq" id="WP_121006899.1">
    <property type="nucleotide sequence ID" value="NZ_RBXO01000001.1"/>
</dbReference>
<dbReference type="Gene3D" id="3.40.50.300">
    <property type="entry name" value="P-loop containing nucleotide triphosphate hydrolases"/>
    <property type="match status" value="1"/>
</dbReference>
<dbReference type="PROSITE" id="PS51755">
    <property type="entry name" value="OMPR_PHOB"/>
    <property type="match status" value="1"/>
</dbReference>
<dbReference type="PANTHER" id="PTHR35807">
    <property type="entry name" value="TRANSCRIPTIONAL REGULATOR REDD-RELATED"/>
    <property type="match status" value="1"/>
</dbReference>
<dbReference type="Pfam" id="PF03704">
    <property type="entry name" value="BTAD"/>
    <property type="match status" value="1"/>
</dbReference>
<dbReference type="Gene3D" id="1.10.10.10">
    <property type="entry name" value="Winged helix-like DNA-binding domain superfamily/Winged helix DNA-binding domain"/>
    <property type="match status" value="1"/>
</dbReference>
<proteinExistence type="inferred from homology"/>
<dbReference type="Gene3D" id="1.25.40.10">
    <property type="entry name" value="Tetratricopeptide repeat domain"/>
    <property type="match status" value="1"/>
</dbReference>
<dbReference type="Proteomes" id="UP000282084">
    <property type="component" value="Unassembled WGS sequence"/>
</dbReference>
<evidence type="ECO:0000313" key="7">
    <source>
        <dbReference type="EMBL" id="RKT55145.1"/>
    </source>
</evidence>
<evidence type="ECO:0000313" key="8">
    <source>
        <dbReference type="Proteomes" id="UP000282084"/>
    </source>
</evidence>
<keyword evidence="4" id="KW-0804">Transcription</keyword>
<reference evidence="7 8" key="1">
    <citation type="submission" date="2018-10" db="EMBL/GenBank/DDBJ databases">
        <title>Sequencing the genomes of 1000 actinobacteria strains.</title>
        <authorList>
            <person name="Klenk H.-P."/>
        </authorList>
    </citation>
    <scope>NUCLEOTIDE SEQUENCE [LARGE SCALE GENOMIC DNA]</scope>
    <source>
        <strain evidence="7 8">DSM 43800</strain>
    </source>
</reference>
<comment type="caution">
    <text evidence="7">The sequence shown here is derived from an EMBL/GenBank/DDBJ whole genome shotgun (WGS) entry which is preliminary data.</text>
</comment>
<dbReference type="InterPro" id="IPR001867">
    <property type="entry name" value="OmpR/PhoB-type_DNA-bd"/>
</dbReference>
<keyword evidence="2" id="KW-0805">Transcription regulation</keyword>
<evidence type="ECO:0000256" key="3">
    <source>
        <dbReference type="ARBA" id="ARBA00023125"/>
    </source>
</evidence>
<dbReference type="GO" id="GO:0000160">
    <property type="term" value="P:phosphorelay signal transduction system"/>
    <property type="evidence" value="ECO:0007669"/>
    <property type="project" value="InterPro"/>
</dbReference>
<evidence type="ECO:0000256" key="4">
    <source>
        <dbReference type="ARBA" id="ARBA00023163"/>
    </source>
</evidence>
<dbReference type="InterPro" id="IPR051677">
    <property type="entry name" value="AfsR-DnrI-RedD_regulator"/>
</dbReference>
<sequence>MQFCVLGPLAVRAADARRVPSAMMPQRLLALLLLNANRVVSTATIVDELWGGEPSKRVRQTVQTYVYQLRRALGGDAGVLLETHPRGYLIRLADGLLDLWRFEDLAARGQRALRDGDAEGAARLLSEALGLWSGTPLDGLPLGPVLEARKVQLTDRRLVVLEQRIDADLAAGEDRVLLPELGALLAEHPTHEGFTAQFMTAAHRCGRRGEALDAYGRLRRLLVAELGLEPSARLQALHRALLADDPAGTSTARDRVVPAQLPFDIGDFVGRRDALDAAVTALRVGEPRRAVPLVAVIGQAGVGKTAFAVRLGHRVREAFPDGQLVAALHDGLDRPVDPAHVLRSFLLALGVPEARQPADAVDRTRLFRSLVADRGLLVVLDDAASVEQVLPLLPAGPGCAAVLTSRVRLRGLPVGSTVELGPLRTDDGVALLSAVLGPARVAAEHDQARRVVGLCDALPVAVRIAAEKLLSRPVWPLRKFADRLADESRRLAELRTGALDLRDRLASACGRLGPSDGRALPVLCAAFGGDRFDLAATARVLAAPEAEVEALAESLVDAHLLRIVGVQPSGTAWFRFPDLVRLHAVDVDDTARPHLVG</sequence>
<dbReference type="SUPFAM" id="SSF46894">
    <property type="entry name" value="C-terminal effector domain of the bipartite response regulators"/>
    <property type="match status" value="1"/>
</dbReference>
<dbReference type="GO" id="GO:0003677">
    <property type="term" value="F:DNA binding"/>
    <property type="evidence" value="ECO:0007669"/>
    <property type="project" value="UniProtKB-UniRule"/>
</dbReference>
<keyword evidence="8" id="KW-1185">Reference proteome</keyword>
<dbReference type="OrthoDB" id="5521887at2"/>
<organism evidence="7 8">
    <name type="scientific">Saccharothrix australiensis</name>
    <dbReference type="NCBI Taxonomy" id="2072"/>
    <lineage>
        <taxon>Bacteria</taxon>
        <taxon>Bacillati</taxon>
        <taxon>Actinomycetota</taxon>
        <taxon>Actinomycetes</taxon>
        <taxon>Pseudonocardiales</taxon>
        <taxon>Pseudonocardiaceae</taxon>
        <taxon>Saccharothrix</taxon>
    </lineage>
</organism>
<feature type="DNA-binding region" description="OmpR/PhoB-type" evidence="5">
    <location>
        <begin position="1"/>
        <end position="92"/>
    </location>
</feature>
<dbReference type="InterPro" id="IPR005158">
    <property type="entry name" value="BTAD"/>
</dbReference>
<keyword evidence="3 5" id="KW-0238">DNA-binding</keyword>
<dbReference type="PRINTS" id="PR00364">
    <property type="entry name" value="DISEASERSIST"/>
</dbReference>
<dbReference type="CDD" id="cd15831">
    <property type="entry name" value="BTAD"/>
    <property type="match status" value="1"/>
</dbReference>
<evidence type="ECO:0000256" key="1">
    <source>
        <dbReference type="ARBA" id="ARBA00005820"/>
    </source>
</evidence>
<gene>
    <name evidence="7" type="ORF">C8E97_3803</name>
</gene>
<dbReference type="AlphaFoldDB" id="A0A495W313"/>
<evidence type="ECO:0000256" key="2">
    <source>
        <dbReference type="ARBA" id="ARBA00023015"/>
    </source>
</evidence>
<dbReference type="SUPFAM" id="SSF48452">
    <property type="entry name" value="TPR-like"/>
    <property type="match status" value="1"/>
</dbReference>
<evidence type="ECO:0000259" key="6">
    <source>
        <dbReference type="PROSITE" id="PS51755"/>
    </source>
</evidence>
<dbReference type="EMBL" id="RBXO01000001">
    <property type="protein sequence ID" value="RKT55145.1"/>
    <property type="molecule type" value="Genomic_DNA"/>
</dbReference>
<comment type="similarity">
    <text evidence="1">Belongs to the AfsR/DnrI/RedD regulatory family.</text>
</comment>
<dbReference type="PANTHER" id="PTHR35807:SF1">
    <property type="entry name" value="TRANSCRIPTIONAL REGULATOR REDD"/>
    <property type="match status" value="1"/>
</dbReference>